<dbReference type="PANTHER" id="PTHR10938">
    <property type="entry name" value="TRANSLATION INITIATION FACTOR IF-3"/>
    <property type="match status" value="1"/>
</dbReference>
<evidence type="ECO:0000256" key="1">
    <source>
        <dbReference type="ARBA" id="ARBA00005439"/>
    </source>
</evidence>
<comment type="similarity">
    <text evidence="1 4 6">Belongs to the IF-3 family.</text>
</comment>
<comment type="subcellular location">
    <subcellularLocation>
        <location evidence="4 6">Cytoplasm</location>
    </subcellularLocation>
</comment>
<gene>
    <name evidence="4 9" type="primary">infC</name>
    <name evidence="9" type="ORF">ACFPIB_05625</name>
</gene>
<reference evidence="10" key="1">
    <citation type="journal article" date="2019" name="Int. J. Syst. Evol. Microbiol.">
        <title>The Global Catalogue of Microorganisms (GCM) 10K type strain sequencing project: providing services to taxonomists for standard genome sequencing and annotation.</title>
        <authorList>
            <consortium name="The Broad Institute Genomics Platform"/>
            <consortium name="The Broad Institute Genome Sequencing Center for Infectious Disease"/>
            <person name="Wu L."/>
            <person name="Ma J."/>
        </authorList>
    </citation>
    <scope>NUCLEOTIDE SEQUENCE [LARGE SCALE GENOMIC DNA]</scope>
    <source>
        <strain evidence="10">KACC 12602</strain>
    </source>
</reference>
<dbReference type="PROSITE" id="PS00938">
    <property type="entry name" value="IF3"/>
    <property type="match status" value="1"/>
</dbReference>
<evidence type="ECO:0000256" key="2">
    <source>
        <dbReference type="ARBA" id="ARBA00022540"/>
    </source>
</evidence>
<evidence type="ECO:0000313" key="10">
    <source>
        <dbReference type="Proteomes" id="UP001596161"/>
    </source>
</evidence>
<proteinExistence type="inferred from homology"/>
<dbReference type="NCBIfam" id="TIGR00168">
    <property type="entry name" value="infC"/>
    <property type="match status" value="1"/>
</dbReference>
<comment type="function">
    <text evidence="4 6">IF-3 binds to the 30S ribosomal subunit and shifts the equilibrium between 70S ribosomes and their 50S and 30S subunits in favor of the free subunits, thus enhancing the availability of 30S subunits on which protein synthesis initiation begins.</text>
</comment>
<dbReference type="EMBL" id="JBHSKT010000003">
    <property type="protein sequence ID" value="MFC5270080.1"/>
    <property type="molecule type" value="Genomic_DNA"/>
</dbReference>
<evidence type="ECO:0000256" key="3">
    <source>
        <dbReference type="ARBA" id="ARBA00022917"/>
    </source>
</evidence>
<name>A0ABW0EBC9_9BACT</name>
<protein>
    <recommendedName>
        <fullName evidence="4 5">Translation initiation factor IF-3</fullName>
    </recommendedName>
</protein>
<keyword evidence="10" id="KW-1185">Reference proteome</keyword>
<dbReference type="InterPro" id="IPR036787">
    <property type="entry name" value="T_IF-3_N_sf"/>
</dbReference>
<dbReference type="InterPro" id="IPR019813">
    <property type="entry name" value="Translation_initiation_fac3_CS"/>
</dbReference>
<comment type="subunit">
    <text evidence="4 6">Monomer.</text>
</comment>
<comment type="caution">
    <text evidence="9">The sequence shown here is derived from an EMBL/GenBank/DDBJ whole genome shotgun (WGS) entry which is preliminary data.</text>
</comment>
<dbReference type="InterPro" id="IPR019815">
    <property type="entry name" value="Translation_initiation_fac_3_C"/>
</dbReference>
<keyword evidence="4" id="KW-0963">Cytoplasm</keyword>
<dbReference type="RefSeq" id="WP_378016457.1">
    <property type="nucleotide sequence ID" value="NZ_JBHSKT010000003.1"/>
</dbReference>
<dbReference type="InterPro" id="IPR036788">
    <property type="entry name" value="T_IF-3_C_sf"/>
</dbReference>
<evidence type="ECO:0000256" key="6">
    <source>
        <dbReference type="RuleBase" id="RU000646"/>
    </source>
</evidence>
<dbReference type="PANTHER" id="PTHR10938:SF0">
    <property type="entry name" value="TRANSLATION INITIATION FACTOR IF-3, MITOCHONDRIAL"/>
    <property type="match status" value="1"/>
</dbReference>
<dbReference type="SUPFAM" id="SSF54364">
    <property type="entry name" value="Translation initiation factor IF3, N-terminal domain"/>
    <property type="match status" value="1"/>
</dbReference>
<evidence type="ECO:0000256" key="5">
    <source>
        <dbReference type="NCBIfam" id="TIGR00168"/>
    </source>
</evidence>
<dbReference type="Pfam" id="PF05198">
    <property type="entry name" value="IF3_N"/>
    <property type="match status" value="1"/>
</dbReference>
<evidence type="ECO:0000313" key="9">
    <source>
        <dbReference type="EMBL" id="MFC5270080.1"/>
    </source>
</evidence>
<dbReference type="Gene3D" id="3.30.110.10">
    <property type="entry name" value="Translation initiation factor 3 (IF-3), C-terminal domain"/>
    <property type="match status" value="1"/>
</dbReference>
<accession>A0ABW0EBC9</accession>
<sequence length="181" mass="20931">MNRRTPMRAVVEEPYKINQRITAREVRVVGENVEPGVYPLDKALSLAREQNLDLVEISPKAEPPVCRIVDYSKFKYDLKKKSRELKAKTQKVVQKEIRFSPNTDDHDFEFKLKHAKAFLESGAKVKAYVHFVGRSIVFKERGEVLLLKFAQALEDFAKVDQLPKLEGKRMFLFLSPKPKKA</sequence>
<dbReference type="Proteomes" id="UP001596161">
    <property type="component" value="Unassembled WGS sequence"/>
</dbReference>
<dbReference type="InterPro" id="IPR019814">
    <property type="entry name" value="Translation_initiation_fac_3_N"/>
</dbReference>
<dbReference type="Gene3D" id="3.10.20.80">
    <property type="entry name" value="Translation initiation factor 3 (IF-3), N-terminal domain"/>
    <property type="match status" value="1"/>
</dbReference>
<keyword evidence="2 4" id="KW-0396">Initiation factor</keyword>
<dbReference type="HAMAP" id="MF_00080">
    <property type="entry name" value="IF_3"/>
    <property type="match status" value="1"/>
</dbReference>
<organism evidence="9 10">
    <name type="scientific">Adhaeribacter terreus</name>
    <dbReference type="NCBI Taxonomy" id="529703"/>
    <lineage>
        <taxon>Bacteria</taxon>
        <taxon>Pseudomonadati</taxon>
        <taxon>Bacteroidota</taxon>
        <taxon>Cytophagia</taxon>
        <taxon>Cytophagales</taxon>
        <taxon>Hymenobacteraceae</taxon>
        <taxon>Adhaeribacter</taxon>
    </lineage>
</organism>
<dbReference type="SUPFAM" id="SSF55200">
    <property type="entry name" value="Translation initiation factor IF3, C-terminal domain"/>
    <property type="match status" value="1"/>
</dbReference>
<feature type="domain" description="Translation initiation factor 3 N-terminal" evidence="8">
    <location>
        <begin position="17"/>
        <end position="84"/>
    </location>
</feature>
<dbReference type="GO" id="GO:0003743">
    <property type="term" value="F:translation initiation factor activity"/>
    <property type="evidence" value="ECO:0007669"/>
    <property type="project" value="UniProtKB-KW"/>
</dbReference>
<evidence type="ECO:0000259" key="8">
    <source>
        <dbReference type="Pfam" id="PF05198"/>
    </source>
</evidence>
<feature type="domain" description="Translation initiation factor 3 C-terminal" evidence="7">
    <location>
        <begin position="94"/>
        <end position="177"/>
    </location>
</feature>
<dbReference type="InterPro" id="IPR001288">
    <property type="entry name" value="Translation_initiation_fac_3"/>
</dbReference>
<dbReference type="Pfam" id="PF00707">
    <property type="entry name" value="IF3_C"/>
    <property type="match status" value="1"/>
</dbReference>
<keyword evidence="3 4" id="KW-0648">Protein biosynthesis</keyword>
<evidence type="ECO:0000259" key="7">
    <source>
        <dbReference type="Pfam" id="PF00707"/>
    </source>
</evidence>
<evidence type="ECO:0000256" key="4">
    <source>
        <dbReference type="HAMAP-Rule" id="MF_00080"/>
    </source>
</evidence>